<reference evidence="7" key="1">
    <citation type="submission" date="2024-05" db="EMBL/GenBank/DDBJ databases">
        <authorList>
            <person name="Yang L."/>
            <person name="Pan L."/>
        </authorList>
    </citation>
    <scope>NUCLEOTIDE SEQUENCE</scope>
    <source>
        <strain evidence="7">FCG-7</strain>
    </source>
</reference>
<dbReference type="InterPro" id="IPR004799">
    <property type="entry name" value="Periplasmic_diS_OxRdtase_DsbE"/>
</dbReference>
<dbReference type="CDD" id="cd03010">
    <property type="entry name" value="TlpA_like_DsbE"/>
    <property type="match status" value="1"/>
</dbReference>
<dbReference type="InterPro" id="IPR013766">
    <property type="entry name" value="Thioredoxin_domain"/>
</dbReference>
<keyword evidence="3" id="KW-0201">Cytochrome c-type biogenesis</keyword>
<dbReference type="InterPro" id="IPR050553">
    <property type="entry name" value="Thioredoxin_ResA/DsbE_sf"/>
</dbReference>
<protein>
    <submittedName>
        <fullName evidence="7">DsbE family thiol:disulfide interchange protein</fullName>
    </submittedName>
</protein>
<evidence type="ECO:0000256" key="4">
    <source>
        <dbReference type="ARBA" id="ARBA00023157"/>
    </source>
</evidence>
<evidence type="ECO:0000256" key="2">
    <source>
        <dbReference type="ARBA" id="ARBA00007758"/>
    </source>
</evidence>
<dbReference type="GO" id="GO:0015036">
    <property type="term" value="F:disulfide oxidoreductase activity"/>
    <property type="evidence" value="ECO:0007669"/>
    <property type="project" value="InterPro"/>
</dbReference>
<dbReference type="EMBL" id="CP157355">
    <property type="protein sequence ID" value="XBM00454.1"/>
    <property type="molecule type" value="Genomic_DNA"/>
</dbReference>
<dbReference type="NCBIfam" id="TIGR00385">
    <property type="entry name" value="dsbE"/>
    <property type="match status" value="1"/>
</dbReference>
<keyword evidence="4" id="KW-1015">Disulfide bond</keyword>
<keyword evidence="5" id="KW-0676">Redox-active center</keyword>
<evidence type="ECO:0000256" key="3">
    <source>
        <dbReference type="ARBA" id="ARBA00022748"/>
    </source>
</evidence>
<dbReference type="InterPro" id="IPR036249">
    <property type="entry name" value="Thioredoxin-like_sf"/>
</dbReference>
<dbReference type="PANTHER" id="PTHR42852">
    <property type="entry name" value="THIOL:DISULFIDE INTERCHANGE PROTEIN DSBE"/>
    <property type="match status" value="1"/>
</dbReference>
<comment type="subcellular location">
    <subcellularLocation>
        <location evidence="1">Cell envelope</location>
    </subcellularLocation>
</comment>
<dbReference type="InterPro" id="IPR013740">
    <property type="entry name" value="Redoxin"/>
</dbReference>
<dbReference type="Gene3D" id="3.40.30.10">
    <property type="entry name" value="Glutaredoxin"/>
    <property type="match status" value="1"/>
</dbReference>
<dbReference type="Pfam" id="PF08534">
    <property type="entry name" value="Redoxin"/>
    <property type="match status" value="1"/>
</dbReference>
<evidence type="ECO:0000256" key="5">
    <source>
        <dbReference type="ARBA" id="ARBA00023284"/>
    </source>
</evidence>
<comment type="similarity">
    <text evidence="2">Belongs to the thioredoxin family. DsbE subfamily.</text>
</comment>
<name>A0AAU7F956_9NEIS</name>
<evidence type="ECO:0000259" key="6">
    <source>
        <dbReference type="PROSITE" id="PS51352"/>
    </source>
</evidence>
<organism evidence="7">
    <name type="scientific">Chitinibacter mangrovi</name>
    <dbReference type="NCBI Taxonomy" id="3153927"/>
    <lineage>
        <taxon>Bacteria</taxon>
        <taxon>Pseudomonadati</taxon>
        <taxon>Pseudomonadota</taxon>
        <taxon>Betaproteobacteria</taxon>
        <taxon>Neisseriales</taxon>
        <taxon>Chitinibacteraceae</taxon>
        <taxon>Chitinibacter</taxon>
    </lineage>
</organism>
<dbReference type="GO" id="GO:0017004">
    <property type="term" value="P:cytochrome complex assembly"/>
    <property type="evidence" value="ECO:0007669"/>
    <property type="project" value="UniProtKB-KW"/>
</dbReference>
<dbReference type="KEGG" id="cmav:ABHF33_15550"/>
<evidence type="ECO:0000256" key="1">
    <source>
        <dbReference type="ARBA" id="ARBA00004196"/>
    </source>
</evidence>
<proteinExistence type="inferred from homology"/>
<dbReference type="AlphaFoldDB" id="A0AAU7F956"/>
<sequence>MKRSSAMIPLFIFIALALLLAVGLRLNPRDIPSPLIGKPAPVFTLDRLNQADQTDLKETFASASLKGQPWVLNVWASWCSACIAEHPVLNAWKDKLGAPMIGLAYKDQDVDAKKWLLDRGNPYSQVIADRDGRVGIDFGVYGVPETFVIDGKGIIVLKHTGPVTDAVMSEKIIPALQAARVAGAQ</sequence>
<dbReference type="RefSeq" id="WP_348944806.1">
    <property type="nucleotide sequence ID" value="NZ_CP157355.1"/>
</dbReference>
<dbReference type="PROSITE" id="PS51352">
    <property type="entry name" value="THIOREDOXIN_2"/>
    <property type="match status" value="1"/>
</dbReference>
<accession>A0AAU7F956</accession>
<evidence type="ECO:0000313" key="7">
    <source>
        <dbReference type="EMBL" id="XBM00454.1"/>
    </source>
</evidence>
<dbReference type="GO" id="GO:0030288">
    <property type="term" value="C:outer membrane-bounded periplasmic space"/>
    <property type="evidence" value="ECO:0007669"/>
    <property type="project" value="InterPro"/>
</dbReference>
<gene>
    <name evidence="7" type="ORF">ABHF33_15550</name>
</gene>
<dbReference type="SUPFAM" id="SSF52833">
    <property type="entry name" value="Thioredoxin-like"/>
    <property type="match status" value="1"/>
</dbReference>
<dbReference type="PANTHER" id="PTHR42852:SF6">
    <property type="entry name" value="THIOL:DISULFIDE INTERCHANGE PROTEIN DSBE"/>
    <property type="match status" value="1"/>
</dbReference>
<feature type="domain" description="Thioredoxin" evidence="6">
    <location>
        <begin position="34"/>
        <end position="178"/>
    </location>
</feature>